<dbReference type="AlphaFoldDB" id="A0AAQ3WHA0"/>
<evidence type="ECO:0000313" key="2">
    <source>
        <dbReference type="Proteomes" id="UP001341281"/>
    </source>
</evidence>
<keyword evidence="2" id="KW-1185">Reference proteome</keyword>
<protein>
    <submittedName>
        <fullName evidence="1">Uncharacterized protein</fullName>
    </submittedName>
</protein>
<dbReference type="Proteomes" id="UP001341281">
    <property type="component" value="Chromosome 03"/>
</dbReference>
<name>A0AAQ3WHA0_PASNO</name>
<accession>A0AAQ3WHA0</accession>
<evidence type="ECO:0000313" key="1">
    <source>
        <dbReference type="EMBL" id="WVZ61776.1"/>
    </source>
</evidence>
<gene>
    <name evidence="1" type="ORF">U9M48_011596</name>
</gene>
<reference evidence="1 2" key="1">
    <citation type="submission" date="2024-02" db="EMBL/GenBank/DDBJ databases">
        <title>High-quality chromosome-scale genome assembly of Pensacola bahiagrass (Paspalum notatum Flugge var. saurae).</title>
        <authorList>
            <person name="Vega J.M."/>
            <person name="Podio M."/>
            <person name="Orjuela J."/>
            <person name="Siena L.A."/>
            <person name="Pessino S.C."/>
            <person name="Combes M.C."/>
            <person name="Mariac C."/>
            <person name="Albertini E."/>
            <person name="Pupilli F."/>
            <person name="Ortiz J.P.A."/>
            <person name="Leblanc O."/>
        </authorList>
    </citation>
    <scope>NUCLEOTIDE SEQUENCE [LARGE SCALE GENOMIC DNA]</scope>
    <source>
        <strain evidence="1">R1</strain>
        <tissue evidence="1">Leaf</tissue>
    </source>
</reference>
<dbReference type="EMBL" id="CP144747">
    <property type="protein sequence ID" value="WVZ61776.1"/>
    <property type="molecule type" value="Genomic_DNA"/>
</dbReference>
<organism evidence="1 2">
    <name type="scientific">Paspalum notatum var. saurae</name>
    <dbReference type="NCBI Taxonomy" id="547442"/>
    <lineage>
        <taxon>Eukaryota</taxon>
        <taxon>Viridiplantae</taxon>
        <taxon>Streptophyta</taxon>
        <taxon>Embryophyta</taxon>
        <taxon>Tracheophyta</taxon>
        <taxon>Spermatophyta</taxon>
        <taxon>Magnoliopsida</taxon>
        <taxon>Liliopsida</taxon>
        <taxon>Poales</taxon>
        <taxon>Poaceae</taxon>
        <taxon>PACMAD clade</taxon>
        <taxon>Panicoideae</taxon>
        <taxon>Andropogonodae</taxon>
        <taxon>Paspaleae</taxon>
        <taxon>Paspalinae</taxon>
        <taxon>Paspalum</taxon>
    </lineage>
</organism>
<proteinExistence type="predicted"/>
<sequence>MEKLEKDCTEIDGEVHKDLIQLSEENVTVRSHDRMSRKFKQVAKGFAGKLIPSKERLFQRTSSSNSGREALLRVRRKRPELAKHGAMCYYCKPIEGIIAGGNVVLCLFSGS</sequence>